<dbReference type="GO" id="GO:0003884">
    <property type="term" value="F:D-amino-acid oxidase activity"/>
    <property type="evidence" value="ECO:0007669"/>
    <property type="project" value="UniProtKB-EC"/>
</dbReference>
<proteinExistence type="inferred from homology"/>
<evidence type="ECO:0000256" key="5">
    <source>
        <dbReference type="ARBA" id="ARBA00023002"/>
    </source>
</evidence>
<evidence type="ECO:0000256" key="1">
    <source>
        <dbReference type="ARBA" id="ARBA00001974"/>
    </source>
</evidence>
<accession>A0A6G4U2T8</accession>
<gene>
    <name evidence="11" type="ORF">G5C51_19275</name>
</gene>
<dbReference type="Gene3D" id="3.40.50.720">
    <property type="entry name" value="NAD(P)-binding Rossmann-like Domain"/>
    <property type="match status" value="1"/>
</dbReference>
<comment type="similarity">
    <text evidence="2">Belongs to the DAMOX/DASOX family.</text>
</comment>
<dbReference type="Pfam" id="PF01266">
    <property type="entry name" value="DAO"/>
    <property type="match status" value="1"/>
</dbReference>
<name>A0A6G4U2T8_9ACTN</name>
<keyword evidence="5" id="KW-0560">Oxidoreductase</keyword>
<dbReference type="GO" id="GO:0071949">
    <property type="term" value="F:FAD binding"/>
    <property type="evidence" value="ECO:0007669"/>
    <property type="project" value="InterPro"/>
</dbReference>
<dbReference type="PANTHER" id="PTHR11530:SF11">
    <property type="entry name" value="D-ASPARTATE OXIDASE"/>
    <property type="match status" value="1"/>
</dbReference>
<evidence type="ECO:0000256" key="4">
    <source>
        <dbReference type="ARBA" id="ARBA00022827"/>
    </source>
</evidence>
<feature type="domain" description="FAD dependent oxidoreductase" evidence="10">
    <location>
        <begin position="2"/>
        <end position="308"/>
    </location>
</feature>
<dbReference type="EMBL" id="JAAKZV010000081">
    <property type="protein sequence ID" value="NGN66026.1"/>
    <property type="molecule type" value="Genomic_DNA"/>
</dbReference>
<feature type="binding site" evidence="9">
    <location>
        <position position="294"/>
    </location>
    <ligand>
        <name>D-dopa</name>
        <dbReference type="ChEBI" id="CHEBI:149689"/>
    </ligand>
</feature>
<dbReference type="GO" id="GO:0019478">
    <property type="term" value="P:D-amino acid catabolic process"/>
    <property type="evidence" value="ECO:0007669"/>
    <property type="project" value="TreeGrafter"/>
</dbReference>
<feature type="binding site" evidence="9">
    <location>
        <position position="153"/>
    </location>
    <ligand>
        <name>FAD</name>
        <dbReference type="ChEBI" id="CHEBI:57692"/>
    </ligand>
</feature>
<feature type="binding site" evidence="9">
    <location>
        <position position="212"/>
    </location>
    <ligand>
        <name>D-dopa</name>
        <dbReference type="ChEBI" id="CHEBI:149689"/>
    </ligand>
</feature>
<organism evidence="11 12">
    <name type="scientific">Streptomyces coryli</name>
    <dbReference type="NCBI Taxonomy" id="1128680"/>
    <lineage>
        <taxon>Bacteria</taxon>
        <taxon>Bacillati</taxon>
        <taxon>Actinomycetota</taxon>
        <taxon>Actinomycetes</taxon>
        <taxon>Kitasatosporales</taxon>
        <taxon>Streptomycetaceae</taxon>
        <taxon>Streptomyces</taxon>
    </lineage>
</organism>
<dbReference type="EC" id="1.4.3.3" evidence="6"/>
<protein>
    <recommendedName>
        <fullName evidence="7">D-amino-acid oxidase</fullName>
        <ecNumber evidence="6">1.4.3.3</ecNumber>
    </recommendedName>
</protein>
<feature type="binding site" evidence="9">
    <location>
        <begin position="36"/>
        <end position="37"/>
    </location>
    <ligand>
        <name>FAD</name>
        <dbReference type="ChEBI" id="CHEBI:57692"/>
    </ligand>
</feature>
<comment type="caution">
    <text evidence="11">The sequence shown here is derived from an EMBL/GenBank/DDBJ whole genome shotgun (WGS) entry which is preliminary data.</text>
</comment>
<feature type="binding site" evidence="9">
    <location>
        <position position="267"/>
    </location>
    <ligand>
        <name>D-dopa</name>
        <dbReference type="ChEBI" id="CHEBI:149689"/>
    </ligand>
</feature>
<dbReference type="PIRSF" id="PIRSF000189">
    <property type="entry name" value="D-aa_oxidase"/>
    <property type="match status" value="1"/>
</dbReference>
<dbReference type="SUPFAM" id="SSF54373">
    <property type="entry name" value="FAD-linked reductases, C-terminal domain"/>
    <property type="match status" value="1"/>
</dbReference>
<evidence type="ECO:0000256" key="7">
    <source>
        <dbReference type="ARBA" id="ARBA00039751"/>
    </source>
</evidence>
<dbReference type="SUPFAM" id="SSF51971">
    <property type="entry name" value="Nucleotide-binding domain"/>
    <property type="match status" value="1"/>
</dbReference>
<keyword evidence="12" id="KW-1185">Reference proteome</keyword>
<evidence type="ECO:0000256" key="3">
    <source>
        <dbReference type="ARBA" id="ARBA00022630"/>
    </source>
</evidence>
<evidence type="ECO:0000256" key="2">
    <source>
        <dbReference type="ARBA" id="ARBA00006730"/>
    </source>
</evidence>
<dbReference type="InterPro" id="IPR006076">
    <property type="entry name" value="FAD-dep_OxRdtase"/>
</dbReference>
<dbReference type="InterPro" id="IPR023209">
    <property type="entry name" value="DAO"/>
</dbReference>
<feature type="binding site" evidence="9">
    <location>
        <begin position="293"/>
        <end position="298"/>
    </location>
    <ligand>
        <name>FAD</name>
        <dbReference type="ChEBI" id="CHEBI:57692"/>
    </ligand>
</feature>
<evidence type="ECO:0000256" key="6">
    <source>
        <dbReference type="ARBA" id="ARBA00039101"/>
    </source>
</evidence>
<evidence type="ECO:0000256" key="9">
    <source>
        <dbReference type="PIRSR" id="PIRSR000189-1"/>
    </source>
</evidence>
<keyword evidence="4 9" id="KW-0274">FAD</keyword>
<comment type="cofactor">
    <cofactor evidence="1 9">
        <name>FAD</name>
        <dbReference type="ChEBI" id="CHEBI:57692"/>
    </cofactor>
</comment>
<comment type="catalytic activity">
    <reaction evidence="8">
        <text>a D-alpha-amino acid + O2 + H2O = a 2-oxocarboxylate + H2O2 + NH4(+)</text>
        <dbReference type="Rhea" id="RHEA:21816"/>
        <dbReference type="ChEBI" id="CHEBI:15377"/>
        <dbReference type="ChEBI" id="CHEBI:15379"/>
        <dbReference type="ChEBI" id="CHEBI:16240"/>
        <dbReference type="ChEBI" id="CHEBI:28938"/>
        <dbReference type="ChEBI" id="CHEBI:35179"/>
        <dbReference type="ChEBI" id="CHEBI:59871"/>
        <dbReference type="EC" id="1.4.3.3"/>
    </reaction>
    <physiologicalReaction direction="left-to-right" evidence="8">
        <dbReference type="Rhea" id="RHEA:21817"/>
    </physiologicalReaction>
</comment>
<dbReference type="Proteomes" id="UP000481583">
    <property type="component" value="Unassembled WGS sequence"/>
</dbReference>
<evidence type="ECO:0000259" key="10">
    <source>
        <dbReference type="Pfam" id="PF01266"/>
    </source>
</evidence>
<dbReference type="PANTHER" id="PTHR11530">
    <property type="entry name" value="D-AMINO ACID OXIDASE"/>
    <property type="match status" value="1"/>
</dbReference>
<dbReference type="AlphaFoldDB" id="A0A6G4U2T8"/>
<sequence length="312" mass="33626">MIVIGSGVIGLTTAVRLAETGRRVAVWTRDPAERSTSAVSGGLWWPYRIEPMAKVSDWALRSYDVYAELAADPAATGVRMVSGVQAGVRRSDLGSWADKFDESELRTLAPEELPKGYDAGLRTRVPLIDMPAYLRYLRGRLEAAGGRVEAHEVRSLADVPAATVVHCSGLGARELAGDEQMRPIQGQLVLVDVPGVTEWFVGSDWSAAETVYAFPQPYGLVLGGTARDGEWGLEPDPATARAIVDRAAEHIPAVRDARILGHRVGLRPWRPSVRLETERLDDGRLCVHNYGHGGAGVTVAWGCAEEAAGLVV</sequence>
<evidence type="ECO:0000313" key="11">
    <source>
        <dbReference type="EMBL" id="NGN66026.1"/>
    </source>
</evidence>
<keyword evidence="3" id="KW-0285">Flavoprotein</keyword>
<evidence type="ECO:0000256" key="8">
    <source>
        <dbReference type="ARBA" id="ARBA00049547"/>
    </source>
</evidence>
<reference evidence="11 12" key="1">
    <citation type="submission" date="2020-02" db="EMBL/GenBank/DDBJ databases">
        <title>Whole-genome analyses of novel actinobacteria.</title>
        <authorList>
            <person name="Sahin N."/>
        </authorList>
    </citation>
    <scope>NUCLEOTIDE SEQUENCE [LARGE SCALE GENOMIC DNA]</scope>
    <source>
        <strain evidence="11 12">A7024</strain>
    </source>
</reference>
<dbReference type="GO" id="GO:0005737">
    <property type="term" value="C:cytoplasm"/>
    <property type="evidence" value="ECO:0007669"/>
    <property type="project" value="TreeGrafter"/>
</dbReference>
<dbReference type="Gene3D" id="3.30.9.10">
    <property type="entry name" value="D-Amino Acid Oxidase, subunit A, domain 2"/>
    <property type="match status" value="1"/>
</dbReference>
<evidence type="ECO:0000313" key="12">
    <source>
        <dbReference type="Proteomes" id="UP000481583"/>
    </source>
</evidence>